<dbReference type="Pfam" id="PF00005">
    <property type="entry name" value="ABC_tran"/>
    <property type="match status" value="1"/>
</dbReference>
<dbReference type="InterPro" id="IPR011527">
    <property type="entry name" value="ABC1_TM_dom"/>
</dbReference>
<dbReference type="Proteomes" id="UP001523566">
    <property type="component" value="Unassembled WGS sequence"/>
</dbReference>
<feature type="transmembrane region" description="Helical" evidence="7">
    <location>
        <begin position="90"/>
        <end position="115"/>
    </location>
</feature>
<keyword evidence="2 7" id="KW-0812">Transmembrane</keyword>
<dbReference type="InterPro" id="IPR036640">
    <property type="entry name" value="ABC1_TM_sf"/>
</dbReference>
<evidence type="ECO:0000256" key="5">
    <source>
        <dbReference type="ARBA" id="ARBA00022989"/>
    </source>
</evidence>
<feature type="transmembrane region" description="Helical" evidence="7">
    <location>
        <begin position="43"/>
        <end position="62"/>
    </location>
</feature>
<evidence type="ECO:0000259" key="8">
    <source>
        <dbReference type="PROSITE" id="PS50893"/>
    </source>
</evidence>
<keyword evidence="6 7" id="KW-0472">Membrane</keyword>
<dbReference type="Pfam" id="PF00664">
    <property type="entry name" value="ABC_membrane"/>
    <property type="match status" value="2"/>
</dbReference>
<gene>
    <name evidence="10" type="ORF">NK125_12250</name>
</gene>
<evidence type="ECO:0000256" key="2">
    <source>
        <dbReference type="ARBA" id="ARBA00022692"/>
    </source>
</evidence>
<name>A0ABT1EBI9_9FIRM</name>
<dbReference type="SMART" id="SM00382">
    <property type="entry name" value="AAA"/>
    <property type="match status" value="1"/>
</dbReference>
<dbReference type="Gene3D" id="1.20.1560.10">
    <property type="entry name" value="ABC transporter type 1, transmembrane domain"/>
    <property type="match status" value="2"/>
</dbReference>
<evidence type="ECO:0000313" key="10">
    <source>
        <dbReference type="EMBL" id="MCP1103182.1"/>
    </source>
</evidence>
<keyword evidence="3" id="KW-0547">Nucleotide-binding</keyword>
<evidence type="ECO:0000313" key="11">
    <source>
        <dbReference type="Proteomes" id="UP001523566"/>
    </source>
</evidence>
<dbReference type="InterPro" id="IPR027417">
    <property type="entry name" value="P-loop_NTPase"/>
</dbReference>
<dbReference type="Gene3D" id="3.40.50.300">
    <property type="entry name" value="P-loop containing nucleotide triphosphate hydrolases"/>
    <property type="match status" value="1"/>
</dbReference>
<dbReference type="PROSITE" id="PS00211">
    <property type="entry name" value="ABC_TRANSPORTER_1"/>
    <property type="match status" value="1"/>
</dbReference>
<dbReference type="GO" id="GO:0005524">
    <property type="term" value="F:ATP binding"/>
    <property type="evidence" value="ECO:0007669"/>
    <property type="project" value="UniProtKB-KW"/>
</dbReference>
<dbReference type="SUPFAM" id="SSF52540">
    <property type="entry name" value="P-loop containing nucleoside triphosphate hydrolases"/>
    <property type="match status" value="1"/>
</dbReference>
<accession>A0ABT1EBI9</accession>
<dbReference type="EMBL" id="JAMZFW010000019">
    <property type="protein sequence ID" value="MCP1103182.1"/>
    <property type="molecule type" value="Genomic_DNA"/>
</dbReference>
<organism evidence="10 11">
    <name type="scientific">Aequitasia blattaphilus</name>
    <dbReference type="NCBI Taxonomy" id="2949332"/>
    <lineage>
        <taxon>Bacteria</taxon>
        <taxon>Bacillati</taxon>
        <taxon>Bacillota</taxon>
        <taxon>Clostridia</taxon>
        <taxon>Lachnospirales</taxon>
        <taxon>Lachnospiraceae</taxon>
        <taxon>Aequitasia</taxon>
    </lineage>
</organism>
<keyword evidence="11" id="KW-1185">Reference proteome</keyword>
<evidence type="ECO:0000256" key="1">
    <source>
        <dbReference type="ARBA" id="ARBA00004651"/>
    </source>
</evidence>
<proteinExistence type="predicted"/>
<feature type="transmembrane region" description="Helical" evidence="7">
    <location>
        <begin position="231"/>
        <end position="261"/>
    </location>
</feature>
<dbReference type="CDD" id="cd18547">
    <property type="entry name" value="ABC_6TM_Tm288_like"/>
    <property type="match status" value="1"/>
</dbReference>
<feature type="domain" description="ABC transporter" evidence="8">
    <location>
        <begin position="314"/>
        <end position="547"/>
    </location>
</feature>
<evidence type="ECO:0000256" key="7">
    <source>
        <dbReference type="SAM" id="Phobius"/>
    </source>
</evidence>
<evidence type="ECO:0000259" key="9">
    <source>
        <dbReference type="PROSITE" id="PS50929"/>
    </source>
</evidence>
<evidence type="ECO:0000256" key="4">
    <source>
        <dbReference type="ARBA" id="ARBA00022840"/>
    </source>
</evidence>
<dbReference type="RefSeq" id="WP_262066965.1">
    <property type="nucleotide sequence ID" value="NZ_JAMXOD010000019.1"/>
</dbReference>
<keyword evidence="5 7" id="KW-1133">Transmembrane helix</keyword>
<dbReference type="InterPro" id="IPR017871">
    <property type="entry name" value="ABC_transporter-like_CS"/>
</dbReference>
<comment type="caution">
    <text evidence="10">The sequence shown here is derived from an EMBL/GenBank/DDBJ whole genome shotgun (WGS) entry which is preliminary data.</text>
</comment>
<dbReference type="InterPro" id="IPR003439">
    <property type="entry name" value="ABC_transporter-like_ATP-bd"/>
</dbReference>
<dbReference type="SUPFAM" id="SSF90123">
    <property type="entry name" value="ABC transporter transmembrane region"/>
    <property type="match status" value="1"/>
</dbReference>
<keyword evidence="4 10" id="KW-0067">ATP-binding</keyword>
<dbReference type="InterPro" id="IPR003593">
    <property type="entry name" value="AAA+_ATPase"/>
</dbReference>
<sequence length="553" mass="60384">MADNGKKTGVMPMGGRGNIGGGEKAKNFGAAISKLVSYCRRSLPILVIAVILAIIGSIFNVIGPDYLSEMTNIIVEGIRTGIDVSAFTSVALFLAGLYGLGFLFNVIQGVMMSNLAQRTTKRLRRDLLAKVNRLPLKYFDGTTVGDTLSRITNDVDTIGQSLTQSLSSLVTSVTMFVGALVMMFHTNWLMALAGVAKQEFNEMNKALYNSAWKSQFMSGLMMPLMGFVGNLGYVVVCVVGAVLVMNGSISFGVIVAFMVYIRLFTQPLSQIAQVITSLQSAAAASERAFALLEEEELSDEEGKIENFQVERGDIEFTNVRFGYQPDKEIIHNFSASAKGGQKIAIVGPTGAGKTTMVNLLMRFYELNGGSISIDGKQMDGLTRENVHQLFGMVLQDTWLFEGTIRENIIYNKEGVTEEQLIEVCRATGLYHFIKTLPKGLDTVLDDNASLSAGQKQLVTIARAMAENAPLLILDEATSSVDTRTEVLIQKAMDRLMAGRTSFVIAHRLSTIRNADLILVMKDGDIIENGTHDELMSKSGFYMDLYNSQFDKAS</sequence>
<dbReference type="CDD" id="cd03254">
    <property type="entry name" value="ABCC_Glucan_exporter_like"/>
    <property type="match status" value="1"/>
</dbReference>
<dbReference type="PROSITE" id="PS50929">
    <property type="entry name" value="ABC_TM1F"/>
    <property type="match status" value="1"/>
</dbReference>
<dbReference type="InterPro" id="IPR039421">
    <property type="entry name" value="Type_1_exporter"/>
</dbReference>
<feature type="transmembrane region" description="Helical" evidence="7">
    <location>
        <begin position="166"/>
        <end position="185"/>
    </location>
</feature>
<reference evidence="10 11" key="1">
    <citation type="journal article" date="2022" name="Genome Biol. Evol.">
        <title>Host diet, physiology and behaviors set the stage for Lachnospiraceae cladogenesis.</title>
        <authorList>
            <person name="Vera-Ponce De Leon A."/>
            <person name="Schneider M."/>
            <person name="Jahnes B.C."/>
            <person name="Sadowski V."/>
            <person name="Camuy-Velez L.A."/>
            <person name="Duan J."/>
            <person name="Sabree Z.L."/>
        </authorList>
    </citation>
    <scope>NUCLEOTIDE SEQUENCE [LARGE SCALE GENOMIC DNA]</scope>
    <source>
        <strain evidence="10 11">PAL113</strain>
    </source>
</reference>
<evidence type="ECO:0000256" key="3">
    <source>
        <dbReference type="ARBA" id="ARBA00022741"/>
    </source>
</evidence>
<dbReference type="PROSITE" id="PS50893">
    <property type="entry name" value="ABC_TRANSPORTER_2"/>
    <property type="match status" value="1"/>
</dbReference>
<dbReference type="PANTHER" id="PTHR43394:SF1">
    <property type="entry name" value="ATP-BINDING CASSETTE SUB-FAMILY B MEMBER 10, MITOCHONDRIAL"/>
    <property type="match status" value="1"/>
</dbReference>
<protein>
    <submittedName>
        <fullName evidence="10">ABC transporter ATP-binding protein/permease</fullName>
    </submittedName>
</protein>
<dbReference type="PANTHER" id="PTHR43394">
    <property type="entry name" value="ATP-DEPENDENT PERMEASE MDL1, MITOCHONDRIAL"/>
    <property type="match status" value="1"/>
</dbReference>
<evidence type="ECO:0000256" key="6">
    <source>
        <dbReference type="ARBA" id="ARBA00023136"/>
    </source>
</evidence>
<feature type="domain" description="ABC transmembrane type-1" evidence="9">
    <location>
        <begin position="47"/>
        <end position="280"/>
    </location>
</feature>
<comment type="subcellular location">
    <subcellularLocation>
        <location evidence="1">Cell membrane</location>
        <topology evidence="1">Multi-pass membrane protein</topology>
    </subcellularLocation>
</comment>